<protein>
    <submittedName>
        <fullName evidence="1">Uncharacterized protein</fullName>
    </submittedName>
</protein>
<evidence type="ECO:0000313" key="1">
    <source>
        <dbReference type="EMBL" id="GCE12113.1"/>
    </source>
</evidence>
<dbReference type="Proteomes" id="UP000287352">
    <property type="component" value="Unassembled WGS sequence"/>
</dbReference>
<name>A0A401ZZ59_9CHLR</name>
<proteinExistence type="predicted"/>
<evidence type="ECO:0000313" key="2">
    <source>
        <dbReference type="Proteomes" id="UP000287352"/>
    </source>
</evidence>
<dbReference type="AlphaFoldDB" id="A0A401ZZ59"/>
<keyword evidence="2" id="KW-1185">Reference proteome</keyword>
<gene>
    <name evidence="1" type="ORF">KTT_19720</name>
</gene>
<dbReference type="EMBL" id="BIFR01000001">
    <property type="protein sequence ID" value="GCE12113.1"/>
    <property type="molecule type" value="Genomic_DNA"/>
</dbReference>
<organism evidence="1 2">
    <name type="scientific">Tengunoibacter tsumagoiensis</name>
    <dbReference type="NCBI Taxonomy" id="2014871"/>
    <lineage>
        <taxon>Bacteria</taxon>
        <taxon>Bacillati</taxon>
        <taxon>Chloroflexota</taxon>
        <taxon>Ktedonobacteria</taxon>
        <taxon>Ktedonobacterales</taxon>
        <taxon>Dictyobacteraceae</taxon>
        <taxon>Tengunoibacter</taxon>
    </lineage>
</organism>
<comment type="caution">
    <text evidence="1">The sequence shown here is derived from an EMBL/GenBank/DDBJ whole genome shotgun (WGS) entry which is preliminary data.</text>
</comment>
<dbReference type="RefSeq" id="WP_126579768.1">
    <property type="nucleotide sequence ID" value="NZ_BIFR01000001.1"/>
</dbReference>
<sequence length="64" mass="7545">MPEEQNVEFALLMQAWHEGVRAQGKVYEPLRFLVAFVQQHEQVCSETFYQKVVEFYKAGYVGME</sequence>
<reference evidence="2" key="1">
    <citation type="submission" date="2018-12" db="EMBL/GenBank/DDBJ databases">
        <title>Tengunoibacter tsumagoiensis gen. nov., sp. nov., Dictyobacter kobayashii sp. nov., D. alpinus sp. nov., and D. joshuensis sp. nov. and description of Dictyobacteraceae fam. nov. within the order Ktedonobacterales isolated from Tengu-no-mugimeshi.</title>
        <authorList>
            <person name="Wang C.M."/>
            <person name="Zheng Y."/>
            <person name="Sakai Y."/>
            <person name="Toyoda A."/>
            <person name="Minakuchi Y."/>
            <person name="Abe K."/>
            <person name="Yokota A."/>
            <person name="Yabe S."/>
        </authorList>
    </citation>
    <scope>NUCLEOTIDE SEQUENCE [LARGE SCALE GENOMIC DNA]</scope>
    <source>
        <strain evidence="2">Uno3</strain>
    </source>
</reference>
<accession>A0A401ZZ59</accession>